<evidence type="ECO:0000259" key="2">
    <source>
        <dbReference type="Pfam" id="PF20446"/>
    </source>
</evidence>
<dbReference type="InterPro" id="IPR046834">
    <property type="entry name" value="ABC_ATPase_C"/>
</dbReference>
<dbReference type="AlphaFoldDB" id="A0A382NQL3"/>
<evidence type="ECO:0000259" key="1">
    <source>
        <dbReference type="Pfam" id="PF09818"/>
    </source>
</evidence>
<dbReference type="InterPro" id="IPR019195">
    <property type="entry name" value="ABC_ATPase_put"/>
</dbReference>
<sequence>MKQMRSADALGLTLLRLDGRGYKAYKEIRGVYDFGDFVLDIEHVQGDPFAQPSRVSVQVSPESAGLPSWAYSGRLVQRASADYLNRVLCRRLSEHEARCGSGKSGVFELLRPGQQILERTSLRVAPSGAVTARFRVGLPAHGRRIAGRAAAEMFEEALANAVNAALLGAAHDLEALERHCQAAEDSAALRGQLEERGLVAFVADGARLPRRSGVDDRPSGGEVIAFESPGSLRVTLDTPHNGPVHGLGVPKGITLIVGGGYHGKSTLLRAIERGYLDHIPGDGREQVVSLGEAVKIRAEDGRSVVGTDISMFIENLPGGEDTTRFSTT</sequence>
<proteinExistence type="predicted"/>
<evidence type="ECO:0008006" key="4">
    <source>
        <dbReference type="Google" id="ProtNLM"/>
    </source>
</evidence>
<feature type="domain" description="ATPase of the ABC class N-terminal" evidence="2">
    <location>
        <begin position="10"/>
        <end position="167"/>
    </location>
</feature>
<dbReference type="PANTHER" id="PTHR38149">
    <property type="entry name" value="ATPASE"/>
    <property type="match status" value="1"/>
</dbReference>
<dbReference type="InterPro" id="IPR046833">
    <property type="entry name" value="ABC_N"/>
</dbReference>
<organism evidence="3">
    <name type="scientific">marine metagenome</name>
    <dbReference type="NCBI Taxonomy" id="408172"/>
    <lineage>
        <taxon>unclassified sequences</taxon>
        <taxon>metagenomes</taxon>
        <taxon>ecological metagenomes</taxon>
    </lineage>
</organism>
<name>A0A382NQL3_9ZZZZ</name>
<feature type="non-terminal residue" evidence="3">
    <location>
        <position position="328"/>
    </location>
</feature>
<dbReference type="EMBL" id="UINC01101656">
    <property type="protein sequence ID" value="SVC62635.1"/>
    <property type="molecule type" value="Genomic_DNA"/>
</dbReference>
<evidence type="ECO:0000313" key="3">
    <source>
        <dbReference type="EMBL" id="SVC62635.1"/>
    </source>
</evidence>
<dbReference type="Pfam" id="PF09818">
    <property type="entry name" value="ABC_ATPase"/>
    <property type="match status" value="1"/>
</dbReference>
<gene>
    <name evidence="3" type="ORF">METZ01_LOCUS315489</name>
</gene>
<dbReference type="PANTHER" id="PTHR38149:SF1">
    <property type="entry name" value="ATPASE"/>
    <property type="match status" value="1"/>
</dbReference>
<feature type="domain" description="ATPase of the ABC class C-terminal" evidence="1">
    <location>
        <begin position="174"/>
        <end position="327"/>
    </location>
</feature>
<reference evidence="3" key="1">
    <citation type="submission" date="2018-05" db="EMBL/GenBank/DDBJ databases">
        <authorList>
            <person name="Lanie J.A."/>
            <person name="Ng W.-L."/>
            <person name="Kazmierczak K.M."/>
            <person name="Andrzejewski T.M."/>
            <person name="Davidsen T.M."/>
            <person name="Wayne K.J."/>
            <person name="Tettelin H."/>
            <person name="Glass J.I."/>
            <person name="Rusch D."/>
            <person name="Podicherti R."/>
            <person name="Tsui H.-C.T."/>
            <person name="Winkler M.E."/>
        </authorList>
    </citation>
    <scope>NUCLEOTIDE SEQUENCE</scope>
</reference>
<protein>
    <recommendedName>
        <fullName evidence="4">ATPase</fullName>
    </recommendedName>
</protein>
<dbReference type="Pfam" id="PF20446">
    <property type="entry name" value="ABC_N"/>
    <property type="match status" value="1"/>
</dbReference>
<accession>A0A382NQL3</accession>